<name>A0A813XM89_9BILA</name>
<dbReference type="OrthoDB" id="5599713at2759"/>
<dbReference type="InterPro" id="IPR011564">
    <property type="entry name" value="Telomer_end-bd_POT1/Cdc13"/>
</dbReference>
<dbReference type="PANTHER" id="PTHR31441">
    <property type="entry name" value="FOLLICULIN FAMILY MEMBER"/>
    <property type="match status" value="1"/>
</dbReference>
<dbReference type="Gene3D" id="3.40.50.12430">
    <property type="match status" value="1"/>
</dbReference>
<feature type="region of interest" description="Disordered" evidence="1">
    <location>
        <begin position="388"/>
        <end position="453"/>
    </location>
</feature>
<dbReference type="Gene3D" id="2.40.50.140">
    <property type="entry name" value="Nucleic acid-binding proteins"/>
    <property type="match status" value="1"/>
</dbReference>
<dbReference type="EMBL" id="CAJOBA010000081">
    <property type="protein sequence ID" value="CAF3502112.1"/>
    <property type="molecule type" value="Genomic_DNA"/>
</dbReference>
<dbReference type="InterPro" id="IPR032035">
    <property type="entry name" value="Folliculin_DENN"/>
</dbReference>
<dbReference type="Pfam" id="PF02765">
    <property type="entry name" value="POT1"/>
    <property type="match status" value="1"/>
</dbReference>
<organism evidence="5 8">
    <name type="scientific">Didymodactylos carnosus</name>
    <dbReference type="NCBI Taxonomy" id="1234261"/>
    <lineage>
        <taxon>Eukaryota</taxon>
        <taxon>Metazoa</taxon>
        <taxon>Spiralia</taxon>
        <taxon>Gnathifera</taxon>
        <taxon>Rotifera</taxon>
        <taxon>Eurotatoria</taxon>
        <taxon>Bdelloidea</taxon>
        <taxon>Philodinida</taxon>
        <taxon>Philodinidae</taxon>
        <taxon>Didymodactylos</taxon>
    </lineage>
</organism>
<gene>
    <name evidence="5" type="ORF">GPM918_LOCUS7229</name>
    <name evidence="4" type="ORF">OVA965_LOCUS570</name>
    <name evidence="7" type="ORF">SRO942_LOCUS7232</name>
    <name evidence="6" type="ORF">TMI583_LOCUS570</name>
</gene>
<dbReference type="GO" id="GO:0000723">
    <property type="term" value="P:telomere maintenance"/>
    <property type="evidence" value="ECO:0007669"/>
    <property type="project" value="InterPro"/>
</dbReference>
<dbReference type="Pfam" id="PF16692">
    <property type="entry name" value="Folliculin_C"/>
    <property type="match status" value="1"/>
</dbReference>
<dbReference type="Gene3D" id="1.10.10.1730">
    <property type="entry name" value="Folliculin"/>
    <property type="match status" value="1"/>
</dbReference>
<evidence type="ECO:0000313" key="8">
    <source>
        <dbReference type="Proteomes" id="UP000663829"/>
    </source>
</evidence>
<protein>
    <submittedName>
        <fullName evidence="5">Uncharacterized protein</fullName>
    </submittedName>
</protein>
<evidence type="ECO:0000313" key="5">
    <source>
        <dbReference type="EMBL" id="CAF0873563.1"/>
    </source>
</evidence>
<dbReference type="GO" id="GO:0005096">
    <property type="term" value="F:GTPase activator activity"/>
    <property type="evidence" value="ECO:0007669"/>
    <property type="project" value="TreeGrafter"/>
</dbReference>
<feature type="domain" description="Folliculin DENN" evidence="3">
    <location>
        <begin position="57"/>
        <end position="244"/>
    </location>
</feature>
<evidence type="ECO:0000259" key="2">
    <source>
        <dbReference type="Pfam" id="PF02765"/>
    </source>
</evidence>
<dbReference type="Proteomes" id="UP000677228">
    <property type="component" value="Unassembled WGS sequence"/>
</dbReference>
<dbReference type="GO" id="GO:0000122">
    <property type="term" value="P:negative regulation of transcription by RNA polymerase II"/>
    <property type="evidence" value="ECO:0007669"/>
    <property type="project" value="TreeGrafter"/>
</dbReference>
<proteinExistence type="predicted"/>
<dbReference type="Proteomes" id="UP000682733">
    <property type="component" value="Unassembled WGS sequence"/>
</dbReference>
<evidence type="ECO:0000256" key="1">
    <source>
        <dbReference type="SAM" id="MobiDB-lite"/>
    </source>
</evidence>
<dbReference type="Proteomes" id="UP000663829">
    <property type="component" value="Unassembled WGS sequence"/>
</dbReference>
<dbReference type="InterPro" id="IPR012340">
    <property type="entry name" value="NA-bd_OB-fold"/>
</dbReference>
<feature type="compositionally biased region" description="Low complexity" evidence="1">
    <location>
        <begin position="411"/>
        <end position="430"/>
    </location>
</feature>
<dbReference type="InterPro" id="IPR021713">
    <property type="entry name" value="Folliculin"/>
</dbReference>
<dbReference type="GO" id="GO:0003677">
    <property type="term" value="F:DNA binding"/>
    <property type="evidence" value="ECO:0007669"/>
    <property type="project" value="InterPro"/>
</dbReference>
<sequence length="453" mass="52052">MLRRRSTIVNLIQPPRISDSISTMGDLTVELDCGDNSQEYNFSTYMNDALKLFHQFMQKINQIKHVQYILYHLCIGNQIIIKYSSKMKTKETIRPFISLLRLLLPDRSCRLVESSTYVLSCSANILILDSDASKVYESDIPMNDNNNGNECVVVLKLIIDDDDKNILMAKMETPIKHDFMVPTYIKTVIDLLSDTTIDAEAFESVVVYHKMKYLNKSKLLFQLGRCRSRQNWSDKQLLEILNLKTSADLAMFIHENDSLIHLGICDETSYGPGRSASCLIFKNSRFKQSNNGIIETPEQPAIGQIIRFNRMKVQTNFKPSTNLFQMKMLDHGSWLIFDGNNDNPNDFEPIEKSSNNFTFNDDDKKHINDLRQWLSTFDRNTIENDLDYQFPFSNPDHDKNEVENGDCGSVTQSSQQQPQTPSNNSSSSQQYFPAELPNDEEEETGSHKRIKVS</sequence>
<evidence type="ECO:0000313" key="6">
    <source>
        <dbReference type="EMBL" id="CAF3502112.1"/>
    </source>
</evidence>
<dbReference type="GO" id="GO:1904263">
    <property type="term" value="P:positive regulation of TORC1 signaling"/>
    <property type="evidence" value="ECO:0007669"/>
    <property type="project" value="TreeGrafter"/>
</dbReference>
<dbReference type="EMBL" id="CAJNOK010000081">
    <property type="protein sequence ID" value="CAF0727776.1"/>
    <property type="molecule type" value="Genomic_DNA"/>
</dbReference>
<dbReference type="EMBL" id="CAJNOQ010001168">
    <property type="protein sequence ID" value="CAF0873563.1"/>
    <property type="molecule type" value="Genomic_DNA"/>
</dbReference>
<dbReference type="AlphaFoldDB" id="A0A813XM89"/>
<evidence type="ECO:0000259" key="3">
    <source>
        <dbReference type="Pfam" id="PF16692"/>
    </source>
</evidence>
<dbReference type="Proteomes" id="UP000681722">
    <property type="component" value="Unassembled WGS sequence"/>
</dbReference>
<dbReference type="EMBL" id="CAJOBC010001169">
    <property type="protein sequence ID" value="CAF3660776.1"/>
    <property type="molecule type" value="Genomic_DNA"/>
</dbReference>
<dbReference type="SUPFAM" id="SSF50249">
    <property type="entry name" value="Nucleic acid-binding proteins"/>
    <property type="match status" value="1"/>
</dbReference>
<feature type="domain" description="Telomeric single stranded DNA binding POT1/Cdc13" evidence="2">
    <location>
        <begin position="297"/>
        <end position="374"/>
    </location>
</feature>
<comment type="caution">
    <text evidence="5">The sequence shown here is derived from an EMBL/GenBank/DDBJ whole genome shotgun (WGS) entry which is preliminary data.</text>
</comment>
<evidence type="ECO:0000313" key="7">
    <source>
        <dbReference type="EMBL" id="CAF3660776.1"/>
    </source>
</evidence>
<evidence type="ECO:0000313" key="4">
    <source>
        <dbReference type="EMBL" id="CAF0727776.1"/>
    </source>
</evidence>
<accession>A0A813XM89</accession>
<dbReference type="GO" id="GO:0000781">
    <property type="term" value="C:chromosome, telomeric region"/>
    <property type="evidence" value="ECO:0007669"/>
    <property type="project" value="InterPro"/>
</dbReference>
<dbReference type="GO" id="GO:0005829">
    <property type="term" value="C:cytosol"/>
    <property type="evidence" value="ECO:0007669"/>
    <property type="project" value="TreeGrafter"/>
</dbReference>
<keyword evidence="8" id="KW-1185">Reference proteome</keyword>
<dbReference type="PANTHER" id="PTHR31441:SF2">
    <property type="entry name" value="FOLLICULIN"/>
    <property type="match status" value="1"/>
</dbReference>
<reference evidence="5" key="1">
    <citation type="submission" date="2021-02" db="EMBL/GenBank/DDBJ databases">
        <authorList>
            <person name="Nowell W R."/>
        </authorList>
    </citation>
    <scope>NUCLEOTIDE SEQUENCE</scope>
</reference>
<dbReference type="InterPro" id="IPR044886">
    <property type="entry name" value="FLCN_DENN_C_sf"/>
</dbReference>